<organism evidence="6 7">
    <name type="scientific">Occultella gossypii</name>
    <dbReference type="NCBI Taxonomy" id="2800820"/>
    <lineage>
        <taxon>Bacteria</taxon>
        <taxon>Bacillati</taxon>
        <taxon>Actinomycetota</taxon>
        <taxon>Actinomycetes</taxon>
        <taxon>Micrococcales</taxon>
        <taxon>Ruaniaceae</taxon>
        <taxon>Occultella</taxon>
    </lineage>
</organism>
<dbReference type="InterPro" id="IPR038261">
    <property type="entry name" value="GPP34-like_sf"/>
</dbReference>
<protein>
    <submittedName>
        <fullName evidence="6">GPP34 family phosphoprotein</fullName>
    </submittedName>
</protein>
<reference evidence="6 7" key="1">
    <citation type="submission" date="2021-04" db="EMBL/GenBank/DDBJ databases">
        <title>Ruania sp. nov., isolated from sandy soil of mangrove forest.</title>
        <authorList>
            <person name="Ge X."/>
            <person name="Huang R."/>
            <person name="Liu W."/>
        </authorList>
    </citation>
    <scope>NUCLEOTIDE SEQUENCE [LARGE SCALE GENOMIC DNA]</scope>
    <source>
        <strain evidence="6 7">N2-46</strain>
    </source>
</reference>
<evidence type="ECO:0000313" key="7">
    <source>
        <dbReference type="Proteomes" id="UP000826651"/>
    </source>
</evidence>
<dbReference type="InterPro" id="IPR008628">
    <property type="entry name" value="GPP34-like"/>
</dbReference>
<dbReference type="Pfam" id="PF05719">
    <property type="entry name" value="GPP34"/>
    <property type="match status" value="1"/>
</dbReference>
<evidence type="ECO:0000256" key="2">
    <source>
        <dbReference type="ARBA" id="ARBA00023034"/>
    </source>
</evidence>
<proteinExistence type="predicted"/>
<keyword evidence="3" id="KW-0446">Lipid-binding</keyword>
<keyword evidence="7" id="KW-1185">Reference proteome</keyword>
<evidence type="ECO:0000313" key="6">
    <source>
        <dbReference type="EMBL" id="MBZ2197500.1"/>
    </source>
</evidence>
<dbReference type="Proteomes" id="UP000826651">
    <property type="component" value="Unassembled WGS sequence"/>
</dbReference>
<sequence>MTDQRRGARPASTSRPTGVPVPAERTLAEDLLLLLFQPDSGTVAGEGTLYYVLAGAVLADLGLGGHVRTGAGRLGSTTVAAVADHPPADLLLRASWEYVVDKPRGVQTVLPAIGPTLRESVLDRLLERGDLRRSTHMTLGLFKSSVIEAGDTERRSWLLGEVRAVLVDGVEPTARVAALAALLYGSGALPQFDPNIPWTAAVIARAEALKEGSWGAGAAAEAVARTVTATIINHVIVAAARRRG</sequence>
<comment type="subcellular location">
    <subcellularLocation>
        <location evidence="1">Golgi apparatus membrane</location>
        <topology evidence="1">Peripheral membrane protein</topology>
        <orientation evidence="1">Cytoplasmic side</orientation>
    </subcellularLocation>
</comment>
<name>A0ABS7SCM3_9MICO</name>
<keyword evidence="2" id="KW-0333">Golgi apparatus</keyword>
<dbReference type="Gene3D" id="1.10.3630.10">
    <property type="entry name" value="yeast vps74-n-term truncation variant domain like"/>
    <property type="match status" value="1"/>
</dbReference>
<comment type="caution">
    <text evidence="6">The sequence shown here is derived from an EMBL/GenBank/DDBJ whole genome shotgun (WGS) entry which is preliminary data.</text>
</comment>
<evidence type="ECO:0000256" key="1">
    <source>
        <dbReference type="ARBA" id="ARBA00004255"/>
    </source>
</evidence>
<evidence type="ECO:0000256" key="3">
    <source>
        <dbReference type="ARBA" id="ARBA00023121"/>
    </source>
</evidence>
<dbReference type="EMBL" id="JAGSHT010000014">
    <property type="protein sequence ID" value="MBZ2197500.1"/>
    <property type="molecule type" value="Genomic_DNA"/>
</dbReference>
<evidence type="ECO:0000256" key="5">
    <source>
        <dbReference type="SAM" id="MobiDB-lite"/>
    </source>
</evidence>
<accession>A0ABS7SCM3</accession>
<keyword evidence="4" id="KW-0472">Membrane</keyword>
<evidence type="ECO:0000256" key="4">
    <source>
        <dbReference type="ARBA" id="ARBA00023136"/>
    </source>
</evidence>
<feature type="region of interest" description="Disordered" evidence="5">
    <location>
        <begin position="1"/>
        <end position="21"/>
    </location>
</feature>
<dbReference type="RefSeq" id="WP_223407375.1">
    <property type="nucleotide sequence ID" value="NZ_JAGSHT010000014.1"/>
</dbReference>
<gene>
    <name evidence="6" type="ORF">KCQ71_15165</name>
</gene>